<dbReference type="Proteomes" id="UP000029644">
    <property type="component" value="Unassembled WGS sequence"/>
</dbReference>
<evidence type="ECO:0000313" key="2">
    <source>
        <dbReference type="EMBL" id="GAL62853.1"/>
    </source>
</evidence>
<comment type="caution">
    <text evidence="3">The sequence shown here is derived from an EMBL/GenBank/DDBJ whole genome shotgun (WGS) entry which is preliminary data.</text>
</comment>
<evidence type="ECO:0000313" key="4">
    <source>
        <dbReference type="Proteomes" id="UP000029643"/>
    </source>
</evidence>
<feature type="transmembrane region" description="Helical" evidence="1">
    <location>
        <begin position="126"/>
        <end position="145"/>
    </location>
</feature>
<dbReference type="EMBL" id="BBNQ01000008">
    <property type="protein sequence ID" value="GAL62853.1"/>
    <property type="molecule type" value="Genomic_DNA"/>
</dbReference>
<name>A0A090WR98_9FLAO</name>
<proteinExistence type="predicted"/>
<reference evidence="4 5" key="1">
    <citation type="journal article" date="2014" name="Genome Announc.">
        <title>Draft Genome Sequences of Marine Flavobacterium Algibacter lectus Strains SS8 and NR4.</title>
        <authorList>
            <person name="Takatani N."/>
            <person name="Nakanishi M."/>
            <person name="Meirelles P."/>
            <person name="Mino S."/>
            <person name="Suda W."/>
            <person name="Oshima K."/>
            <person name="Hattori M."/>
            <person name="Ohkuma M."/>
            <person name="Hosokawa M."/>
            <person name="Miyashita K."/>
            <person name="Thompson F.L."/>
            <person name="Niwa A."/>
            <person name="Sawabe T."/>
            <person name="Sawabe T."/>
        </authorList>
    </citation>
    <scope>NUCLEOTIDE SEQUENCE [LARGE SCALE GENOMIC DNA]</scope>
    <source>
        <strain evidence="3">JCM 19274</strain>
        <strain evidence="2 5">JCM 19300</strain>
        <strain evidence="4">JCM19274</strain>
    </source>
</reference>
<feature type="transmembrane region" description="Helical" evidence="1">
    <location>
        <begin position="97"/>
        <end position="120"/>
    </location>
</feature>
<keyword evidence="1" id="KW-1133">Transmembrane helix</keyword>
<gene>
    <name evidence="3" type="ORF">JCM19274_3062</name>
    <name evidence="2" type="ORF">JCM19300_3421</name>
</gene>
<sequence>MNLEDIRRNYENFDDEKLIEIATKDIQSLRKEVIPILEAELLKRNISLADAQEKTNVKSNTEPNTKKKKEDKIFTKENIEFMNSFEIPHILKNGKAYYVKGDITTIFSILLAVLLVLFLFKSQFGGGVKLILWTIIASILIKLILKKMNFGKIAEVHPTKIILPKYPTVNFGMFRIMILIRIASNQLGMLEFNYRDISRVYQKDTFTNKGYYLDIINSTSRETESHRVFLEVLSENDRNQILEIIKQKSDSAA</sequence>
<organism evidence="3 4">
    <name type="scientific">Algibacter lectus</name>
    <dbReference type="NCBI Taxonomy" id="221126"/>
    <lineage>
        <taxon>Bacteria</taxon>
        <taxon>Pseudomonadati</taxon>
        <taxon>Bacteroidota</taxon>
        <taxon>Flavobacteriia</taxon>
        <taxon>Flavobacteriales</taxon>
        <taxon>Flavobacteriaceae</taxon>
        <taxon>Algibacter</taxon>
    </lineage>
</organism>
<dbReference type="STRING" id="221126.SAMN04489722_10467"/>
<accession>A0A090WR98</accession>
<keyword evidence="1" id="KW-0812">Transmembrane</keyword>
<dbReference type="EMBL" id="BBNU01000007">
    <property type="protein sequence ID" value="GAL79650.1"/>
    <property type="molecule type" value="Genomic_DNA"/>
</dbReference>
<dbReference type="AlphaFoldDB" id="A0A090WR98"/>
<dbReference type="RefSeq" id="WP_042497606.1">
    <property type="nucleotide sequence ID" value="NZ_BBNQ01000008.1"/>
</dbReference>
<evidence type="ECO:0000313" key="5">
    <source>
        <dbReference type="Proteomes" id="UP000029644"/>
    </source>
</evidence>
<evidence type="ECO:0000256" key="1">
    <source>
        <dbReference type="SAM" id="Phobius"/>
    </source>
</evidence>
<keyword evidence="1" id="KW-0472">Membrane</keyword>
<dbReference type="Proteomes" id="UP000029643">
    <property type="component" value="Unassembled WGS sequence"/>
</dbReference>
<protein>
    <submittedName>
        <fullName evidence="3">Uncharacterized protein</fullName>
    </submittedName>
</protein>
<evidence type="ECO:0000313" key="3">
    <source>
        <dbReference type="EMBL" id="GAL79650.1"/>
    </source>
</evidence>
<dbReference type="OrthoDB" id="359260at2"/>